<dbReference type="Proteomes" id="UP001234989">
    <property type="component" value="Chromosome 1"/>
</dbReference>
<dbReference type="AlphaFoldDB" id="A0AAF0TC89"/>
<reference evidence="1" key="1">
    <citation type="submission" date="2023-08" db="EMBL/GenBank/DDBJ databases">
        <title>A de novo genome assembly of Solanum verrucosum Schlechtendal, a Mexican diploid species geographically isolated from the other diploid A-genome species in potato relatives.</title>
        <authorList>
            <person name="Hosaka K."/>
        </authorList>
    </citation>
    <scope>NUCLEOTIDE SEQUENCE</scope>
    <source>
        <tissue evidence="1">Young leaves</tissue>
    </source>
</reference>
<accession>A0AAF0TC89</accession>
<sequence length="107" mass="11940">MILISARERVVKVLKDDDINFLYQPSKVNVVTDSLSKLSRESTAYVEEEQRELARDVHRLARLGVRLIDSVEGGIELTSGAELSLVSEVEGEKDSNPILLKLQARCS</sequence>
<organism evidence="1 2">
    <name type="scientific">Solanum verrucosum</name>
    <dbReference type="NCBI Taxonomy" id="315347"/>
    <lineage>
        <taxon>Eukaryota</taxon>
        <taxon>Viridiplantae</taxon>
        <taxon>Streptophyta</taxon>
        <taxon>Embryophyta</taxon>
        <taxon>Tracheophyta</taxon>
        <taxon>Spermatophyta</taxon>
        <taxon>Magnoliopsida</taxon>
        <taxon>eudicotyledons</taxon>
        <taxon>Gunneridae</taxon>
        <taxon>Pentapetalae</taxon>
        <taxon>asterids</taxon>
        <taxon>lamiids</taxon>
        <taxon>Solanales</taxon>
        <taxon>Solanaceae</taxon>
        <taxon>Solanoideae</taxon>
        <taxon>Solaneae</taxon>
        <taxon>Solanum</taxon>
    </lineage>
</organism>
<dbReference type="EMBL" id="CP133612">
    <property type="protein sequence ID" value="WMV07855.1"/>
    <property type="molecule type" value="Genomic_DNA"/>
</dbReference>
<gene>
    <name evidence="1" type="ORF">MTR67_001240</name>
</gene>
<name>A0AAF0TC89_SOLVR</name>
<protein>
    <submittedName>
        <fullName evidence="1">Uncharacterized protein</fullName>
    </submittedName>
</protein>
<evidence type="ECO:0000313" key="2">
    <source>
        <dbReference type="Proteomes" id="UP001234989"/>
    </source>
</evidence>
<proteinExistence type="predicted"/>
<evidence type="ECO:0000313" key="1">
    <source>
        <dbReference type="EMBL" id="WMV07855.1"/>
    </source>
</evidence>
<keyword evidence="2" id="KW-1185">Reference proteome</keyword>